<dbReference type="Proteomes" id="UP000887577">
    <property type="component" value="Unplaced"/>
</dbReference>
<feature type="domain" description="CN hydrolase" evidence="2">
    <location>
        <begin position="1"/>
        <end position="75"/>
    </location>
</feature>
<reference evidence="4" key="1">
    <citation type="submission" date="2022-11" db="UniProtKB">
        <authorList>
            <consortium name="WormBaseParasite"/>
        </authorList>
    </citation>
    <scope>IDENTIFICATION</scope>
</reference>
<dbReference type="WBParaSite" id="PSU_v2.g1730.t1">
    <property type="protein sequence ID" value="PSU_v2.g1730.t1"/>
    <property type="gene ID" value="PSU_v2.g1730"/>
</dbReference>
<accession>A0A914YDC8</accession>
<dbReference type="PANTHER" id="PTHR46044:SF1">
    <property type="entry name" value="CN HYDROLASE DOMAIN-CONTAINING PROTEIN"/>
    <property type="match status" value="1"/>
</dbReference>
<evidence type="ECO:0000313" key="4">
    <source>
        <dbReference type="WBParaSite" id="PSU_v2.g1730.t1"/>
    </source>
</evidence>
<comment type="similarity">
    <text evidence="1">Belongs to the carbon-nitrogen hydrolase superfamily. Nitrilase family.</text>
</comment>
<dbReference type="Gene3D" id="3.60.110.10">
    <property type="entry name" value="Carbon-nitrogen hydrolase"/>
    <property type="match status" value="1"/>
</dbReference>
<name>A0A914YDC8_9BILA</name>
<dbReference type="InterPro" id="IPR036526">
    <property type="entry name" value="C-N_Hydrolase_sf"/>
</dbReference>
<dbReference type="SUPFAM" id="SSF56317">
    <property type="entry name" value="Carbon-nitrogen hydrolase"/>
    <property type="match status" value="1"/>
</dbReference>
<dbReference type="InterPro" id="IPR044149">
    <property type="entry name" value="Nitrilases_CHs"/>
</dbReference>
<dbReference type="InterPro" id="IPR003010">
    <property type="entry name" value="C-N_Hydrolase"/>
</dbReference>
<dbReference type="AlphaFoldDB" id="A0A914YDC8"/>
<protein>
    <submittedName>
        <fullName evidence="4">CN hydrolase domain-containing protein</fullName>
    </submittedName>
</protein>
<evidence type="ECO:0000256" key="1">
    <source>
        <dbReference type="ARBA" id="ARBA00008129"/>
    </source>
</evidence>
<proteinExistence type="inferred from homology"/>
<dbReference type="GO" id="GO:0003824">
    <property type="term" value="F:catalytic activity"/>
    <property type="evidence" value="ECO:0007669"/>
    <property type="project" value="InterPro"/>
</dbReference>
<dbReference type="Pfam" id="PF00795">
    <property type="entry name" value="CN_hydrolase"/>
    <property type="match status" value="1"/>
</dbReference>
<sequence>MRTIAVEGRVFVFSACQFFTSADFPSNHSSHDSSPKILMRGGSCAADPFGKVLIEPDFTKEKIAFVEIDTAEIPRAKFDLDVIGHYSRPDIFQLTVNENEQNTVSFNH</sequence>
<keyword evidence="3" id="KW-1185">Reference proteome</keyword>
<organism evidence="3 4">
    <name type="scientific">Panagrolaimus superbus</name>
    <dbReference type="NCBI Taxonomy" id="310955"/>
    <lineage>
        <taxon>Eukaryota</taxon>
        <taxon>Metazoa</taxon>
        <taxon>Ecdysozoa</taxon>
        <taxon>Nematoda</taxon>
        <taxon>Chromadorea</taxon>
        <taxon>Rhabditida</taxon>
        <taxon>Tylenchina</taxon>
        <taxon>Panagrolaimomorpha</taxon>
        <taxon>Panagrolaimoidea</taxon>
        <taxon>Panagrolaimidae</taxon>
        <taxon>Panagrolaimus</taxon>
    </lineage>
</organism>
<evidence type="ECO:0000313" key="3">
    <source>
        <dbReference type="Proteomes" id="UP000887577"/>
    </source>
</evidence>
<evidence type="ECO:0000259" key="2">
    <source>
        <dbReference type="Pfam" id="PF00795"/>
    </source>
</evidence>
<dbReference type="PANTHER" id="PTHR46044">
    <property type="entry name" value="NITRILASE"/>
    <property type="match status" value="1"/>
</dbReference>